<reference evidence="1" key="1">
    <citation type="submission" date="2019-08" db="EMBL/GenBank/DDBJ databases">
        <authorList>
            <person name="Kucharzyk K."/>
            <person name="Murdoch R.W."/>
            <person name="Higgins S."/>
            <person name="Loffler F."/>
        </authorList>
    </citation>
    <scope>NUCLEOTIDE SEQUENCE</scope>
</reference>
<protein>
    <submittedName>
        <fullName evidence="1">Uncharacterized protein</fullName>
    </submittedName>
</protein>
<gene>
    <name evidence="1" type="ORF">SDC9_83450</name>
</gene>
<dbReference type="AlphaFoldDB" id="A0A644Z7N1"/>
<organism evidence="1">
    <name type="scientific">bioreactor metagenome</name>
    <dbReference type="NCBI Taxonomy" id="1076179"/>
    <lineage>
        <taxon>unclassified sequences</taxon>
        <taxon>metagenomes</taxon>
        <taxon>ecological metagenomes</taxon>
    </lineage>
</organism>
<dbReference type="EMBL" id="VSSQ01007744">
    <property type="protein sequence ID" value="MPM36846.1"/>
    <property type="molecule type" value="Genomic_DNA"/>
</dbReference>
<comment type="caution">
    <text evidence="1">The sequence shown here is derived from an EMBL/GenBank/DDBJ whole genome shotgun (WGS) entry which is preliminary data.</text>
</comment>
<sequence>MTISTFMDMEFNDEKHAKIDIIHNFGGHYYGQLYAIFNSQSRR</sequence>
<proteinExistence type="predicted"/>
<evidence type="ECO:0000313" key="1">
    <source>
        <dbReference type="EMBL" id="MPM36846.1"/>
    </source>
</evidence>
<accession>A0A644Z7N1</accession>
<name>A0A644Z7N1_9ZZZZ</name>